<evidence type="ECO:0000313" key="3">
    <source>
        <dbReference type="Proteomes" id="UP000191522"/>
    </source>
</evidence>
<protein>
    <submittedName>
        <fullName evidence="2">Uncharacterized protein</fullName>
    </submittedName>
</protein>
<dbReference type="Proteomes" id="UP000191522">
    <property type="component" value="Unassembled WGS sequence"/>
</dbReference>
<feature type="compositionally biased region" description="Basic and acidic residues" evidence="1">
    <location>
        <begin position="122"/>
        <end position="132"/>
    </location>
</feature>
<evidence type="ECO:0000256" key="1">
    <source>
        <dbReference type="SAM" id="MobiDB-lite"/>
    </source>
</evidence>
<accession>A0A1V6PAX6</accession>
<feature type="region of interest" description="Disordered" evidence="1">
    <location>
        <begin position="122"/>
        <end position="142"/>
    </location>
</feature>
<evidence type="ECO:0000313" key="2">
    <source>
        <dbReference type="EMBL" id="OQD74168.1"/>
    </source>
</evidence>
<gene>
    <name evidence="2" type="ORF">PENDEC_c012G02929</name>
</gene>
<dbReference type="AlphaFoldDB" id="A0A1V6PAX6"/>
<dbReference type="STRING" id="69771.A0A1V6PAX6"/>
<keyword evidence="3" id="KW-1185">Reference proteome</keyword>
<organism evidence="2 3">
    <name type="scientific">Penicillium decumbens</name>
    <dbReference type="NCBI Taxonomy" id="69771"/>
    <lineage>
        <taxon>Eukaryota</taxon>
        <taxon>Fungi</taxon>
        <taxon>Dikarya</taxon>
        <taxon>Ascomycota</taxon>
        <taxon>Pezizomycotina</taxon>
        <taxon>Eurotiomycetes</taxon>
        <taxon>Eurotiomycetidae</taxon>
        <taxon>Eurotiales</taxon>
        <taxon>Aspergillaceae</taxon>
        <taxon>Penicillium</taxon>
    </lineage>
</organism>
<comment type="caution">
    <text evidence="2">The sequence shown here is derived from an EMBL/GenBank/DDBJ whole genome shotgun (WGS) entry which is preliminary data.</text>
</comment>
<name>A0A1V6PAX6_PENDC</name>
<proteinExistence type="predicted"/>
<dbReference type="OMA" id="NGREHMK"/>
<dbReference type="OrthoDB" id="2013972at2759"/>
<reference evidence="3" key="1">
    <citation type="journal article" date="2017" name="Nat. Microbiol.">
        <title>Global analysis of biosynthetic gene clusters reveals vast potential of secondary metabolite production in Penicillium species.</title>
        <authorList>
            <person name="Nielsen J.C."/>
            <person name="Grijseels S."/>
            <person name="Prigent S."/>
            <person name="Ji B."/>
            <person name="Dainat J."/>
            <person name="Nielsen K.F."/>
            <person name="Frisvad J.C."/>
            <person name="Workman M."/>
            <person name="Nielsen J."/>
        </authorList>
    </citation>
    <scope>NUCLEOTIDE SEQUENCE [LARGE SCALE GENOMIC DNA]</scope>
    <source>
        <strain evidence="3">IBT 11843</strain>
    </source>
</reference>
<sequence>MSFGRHAYRHALKPPASSSSDHLWISDDLLAATFRCFANGQRRHGSCVPGPLEARRRLAKRRNTALAGMGGAEDIACLFGRNGREHMKWSDHPWQGAQLETQDLRSYAVASHEVPLPFYDHNPEPAESHMSDDPSSTSYNAEPRDRAQVWTEFLDKDDWGIEDVRDFARYLRIDLQREPEYSRQILDKLLMRSATNLTQCIRFLDDPFLNTRGSGNYLAAVEMFSQKKTKRSNRIAVLNSVTRGLELGLVPTQELCLIVKTLPNIIVERNKTLGAWDQKALLKHYRAMWKAIGRCNILGYRDLDKEVANTWLEQLLNIRGFRFAEEIIVATHDATSDSYWPSAMAMAWLKAVDGHDTMMLLPSPDRFLSQLDADCAAKCIVNVTELLTLAAREGQNRNQQLERWRECVTRLSNIDAIAQSQIWLDLPLAYTDVPQQGQIASPPALSIQHQIILRLWALRSLSRALAPMYNQDSRATDRPIYLLFSLFETTVQNTEGSFLADLMNEVHSLDIPYNNLLQLAVDLKLRKLITKTTRKTLEQLETSKTTLAEVWTRPAEYNGIRVLFYGTFERMLRRMDLTSPTTMDEFLRLAREGDSKSVWSLLRLLGNHTPFKLCLHKAWVPIPHPDERALVRYHPGPRDSQCPDPYVAVDLVHQLAVAFSCCPQLTPSRSFHLIHWLYDYLRKHGGPVYPSLVRAMYHAGVVRYRREGYRVSATRYEYILWIMEKFEGRAVVKEFTAAPQIGRSCYSQPRD</sequence>
<dbReference type="EMBL" id="MDYL01000012">
    <property type="protein sequence ID" value="OQD74168.1"/>
    <property type="molecule type" value="Genomic_DNA"/>
</dbReference>